<dbReference type="Pfam" id="PF19291">
    <property type="entry name" value="TREH_N"/>
    <property type="match status" value="1"/>
</dbReference>
<dbReference type="Gene3D" id="1.50.10.10">
    <property type="match status" value="1"/>
</dbReference>
<evidence type="ECO:0000259" key="2">
    <source>
        <dbReference type="Pfam" id="PF19291"/>
    </source>
</evidence>
<dbReference type="EMBL" id="JANBPT010000668">
    <property type="protein sequence ID" value="KAJ1914754.1"/>
    <property type="molecule type" value="Genomic_DNA"/>
</dbReference>
<accession>A0A9W8DRI5</accession>
<comment type="caution">
    <text evidence="3">The sequence shown here is derived from an EMBL/GenBank/DDBJ whole genome shotgun (WGS) entry which is preliminary data.</text>
</comment>
<dbReference type="InterPro" id="IPR008928">
    <property type="entry name" value="6-hairpin_glycosidase_sf"/>
</dbReference>
<gene>
    <name evidence="3" type="ORF">IWQ60_008690</name>
</gene>
<evidence type="ECO:0000259" key="1">
    <source>
        <dbReference type="Pfam" id="PF00723"/>
    </source>
</evidence>
<evidence type="ECO:0008006" key="5">
    <source>
        <dbReference type="Google" id="ProtNLM"/>
    </source>
</evidence>
<dbReference type="Proteomes" id="UP001150569">
    <property type="component" value="Unassembled WGS sequence"/>
</dbReference>
<dbReference type="GO" id="GO:0005975">
    <property type="term" value="P:carbohydrate metabolic process"/>
    <property type="evidence" value="ECO:0007669"/>
    <property type="project" value="InterPro"/>
</dbReference>
<feature type="domain" description="Trehalase-like N-terminal" evidence="2">
    <location>
        <begin position="29"/>
        <end position="125"/>
    </location>
</feature>
<dbReference type="PANTHER" id="PTHR31616:SF0">
    <property type="entry name" value="GLUCAN 1,4-ALPHA-GLUCOSIDASE"/>
    <property type="match status" value="1"/>
</dbReference>
<sequence>MSHSIRQCVHAGPAGGIHDEARKDFGYLPIESYGIIGNLRTAALCSLDGAIDFFCYPVFDSPSLFARLLDKDKVSSHFSITPTVPTSHKQQYLPNTNMLNTKFQCEDGVGEVVDFMPRPSSASATRKLPLLPWLVRRVTTVRGRLTYKVECFPAFNYALDEHITELSPVGHHNSDYEGKSAYTEGIIAPIKATHAFSGSGAEEMEYRSVVIQDRVVFRSPSLTMDLRCVAISKEGEVPTVTWDIEDRPETGHKGPGVICEITLDEGQEVYFILREPPYTHSQCQRVNDPKFHFGVDMPAFSVKDPTLTAGLMIFLFSETFRYWAKWIGQSTYKGRWRESVNRSALTLKLLTYEPTGAVVAAVTFSLPEEIGGTRNWDYRFTWVRDSAFTLYALMRLGMTEEAHAYMNFLTKLFSERNADGSLQIMYTIHGGKDLEEIELPHLDGYRGSRPVRVGNGAASHLQLDIYGELMDAIYLYNKLGTPIGYDMWVQVREIVDLVVEKLHGLKDQSIWETRSAPQQFVYSQIMIWVAIDRGIRLAEKRCLPLPQRVRWYEVRDKVYEEVMTKGWNPELKIFRQSYETDDVVDSSVLIMPLVFFISPADPRFLSTMRQILKPPEKGGLTASNLVYRYNTMHSTDGIEGDEGTFSMCTFWLVEALTRAGKFDKKLLHEAHNIFENMLGYSNHLSLYSEEIARSGEALGNFPQAFTHIAMISAAYNLNRVLR</sequence>
<dbReference type="SUPFAM" id="SSF48208">
    <property type="entry name" value="Six-hairpin glycosidases"/>
    <property type="match status" value="1"/>
</dbReference>
<reference evidence="3" key="1">
    <citation type="submission" date="2022-07" db="EMBL/GenBank/DDBJ databases">
        <title>Phylogenomic reconstructions and comparative analyses of Kickxellomycotina fungi.</title>
        <authorList>
            <person name="Reynolds N.K."/>
            <person name="Stajich J.E."/>
            <person name="Barry K."/>
            <person name="Grigoriev I.V."/>
            <person name="Crous P."/>
            <person name="Smith M.E."/>
        </authorList>
    </citation>
    <scope>NUCLEOTIDE SEQUENCE</scope>
    <source>
        <strain evidence="3">RSA 861</strain>
    </source>
</reference>
<evidence type="ECO:0000313" key="3">
    <source>
        <dbReference type="EMBL" id="KAJ1914754.1"/>
    </source>
</evidence>
<organism evidence="3 4">
    <name type="scientific">Tieghemiomyces parasiticus</name>
    <dbReference type="NCBI Taxonomy" id="78921"/>
    <lineage>
        <taxon>Eukaryota</taxon>
        <taxon>Fungi</taxon>
        <taxon>Fungi incertae sedis</taxon>
        <taxon>Zoopagomycota</taxon>
        <taxon>Kickxellomycotina</taxon>
        <taxon>Dimargaritomycetes</taxon>
        <taxon>Dimargaritales</taxon>
        <taxon>Dimargaritaceae</taxon>
        <taxon>Tieghemiomyces</taxon>
    </lineage>
</organism>
<dbReference type="InterPro" id="IPR011613">
    <property type="entry name" value="GH15-like"/>
</dbReference>
<dbReference type="InterPro" id="IPR045582">
    <property type="entry name" value="Trehalase-like_N"/>
</dbReference>
<protein>
    <recommendedName>
        <fullName evidence="5">Glycoside hydrolase family 15 protein</fullName>
    </recommendedName>
</protein>
<keyword evidence="4" id="KW-1185">Reference proteome</keyword>
<proteinExistence type="predicted"/>
<dbReference type="OrthoDB" id="406733at2759"/>
<dbReference type="Pfam" id="PF00723">
    <property type="entry name" value="Glyco_hydro_15"/>
    <property type="match status" value="1"/>
</dbReference>
<dbReference type="GO" id="GO:0004553">
    <property type="term" value="F:hydrolase activity, hydrolyzing O-glycosyl compounds"/>
    <property type="evidence" value="ECO:0007669"/>
    <property type="project" value="UniProtKB-ARBA"/>
</dbReference>
<feature type="domain" description="GH15-like" evidence="1">
    <location>
        <begin position="337"/>
        <end position="715"/>
    </location>
</feature>
<dbReference type="AlphaFoldDB" id="A0A9W8DRI5"/>
<evidence type="ECO:0000313" key="4">
    <source>
        <dbReference type="Proteomes" id="UP001150569"/>
    </source>
</evidence>
<dbReference type="PANTHER" id="PTHR31616">
    <property type="entry name" value="TREHALASE"/>
    <property type="match status" value="1"/>
</dbReference>
<dbReference type="InterPro" id="IPR012341">
    <property type="entry name" value="6hp_glycosidase-like_sf"/>
</dbReference>
<name>A0A9W8DRI5_9FUNG</name>